<dbReference type="Proteomes" id="UP000278632">
    <property type="component" value="Unassembled WGS sequence"/>
</dbReference>
<evidence type="ECO:0000313" key="7">
    <source>
        <dbReference type="EMBL" id="RNL40939.1"/>
    </source>
</evidence>
<protein>
    <submittedName>
        <fullName evidence="7">Energy-coupling factor transporter transmembrane protein EcfT</fullName>
    </submittedName>
</protein>
<evidence type="ECO:0000256" key="3">
    <source>
        <dbReference type="ARBA" id="ARBA00022692"/>
    </source>
</evidence>
<comment type="subcellular location">
    <subcellularLocation>
        <location evidence="1">Membrane</location>
        <topology evidence="1">Multi-pass membrane protein</topology>
    </subcellularLocation>
</comment>
<dbReference type="AlphaFoldDB" id="A0A3N0B2G4"/>
<comment type="caution">
    <text evidence="7">The sequence shown here is derived from an EMBL/GenBank/DDBJ whole genome shotgun (WGS) entry which is preliminary data.</text>
</comment>
<dbReference type="CDD" id="cd16914">
    <property type="entry name" value="EcfT"/>
    <property type="match status" value="1"/>
</dbReference>
<name>A0A3N0B2G4_9ACTN</name>
<feature type="transmembrane region" description="Helical" evidence="6">
    <location>
        <begin position="45"/>
        <end position="63"/>
    </location>
</feature>
<evidence type="ECO:0000256" key="1">
    <source>
        <dbReference type="ARBA" id="ARBA00004141"/>
    </source>
</evidence>
<dbReference type="PANTHER" id="PTHR34857:SF2">
    <property type="entry name" value="SLL0384 PROTEIN"/>
    <property type="match status" value="1"/>
</dbReference>
<dbReference type="RefSeq" id="WP_123192695.1">
    <property type="nucleotide sequence ID" value="NZ_QICD01000023.1"/>
</dbReference>
<evidence type="ECO:0000256" key="5">
    <source>
        <dbReference type="ARBA" id="ARBA00023136"/>
    </source>
</evidence>
<dbReference type="PANTHER" id="PTHR34857">
    <property type="entry name" value="SLL0384 PROTEIN"/>
    <property type="match status" value="1"/>
</dbReference>
<dbReference type="EMBL" id="QICD01000023">
    <property type="protein sequence ID" value="RNL40939.1"/>
    <property type="molecule type" value="Genomic_DNA"/>
</dbReference>
<evidence type="ECO:0000256" key="6">
    <source>
        <dbReference type="SAM" id="Phobius"/>
    </source>
</evidence>
<gene>
    <name evidence="7" type="ORF">DMP08_09695</name>
</gene>
<accession>A0A3N0B2G4</accession>
<keyword evidence="5 6" id="KW-0472">Membrane</keyword>
<sequence>MPDIAVIGRYWPGTSPVHRMDPRAKLLLSLALMAVVFVANVGNFWGLAVCAAFVFGFFALAGIPLRSAFKSIAPLAFIVVITALLNVFFVQGGQVLFEWWIFRISEAGIWQAAFIACRLLLLLLGMSLLTLTTTTLDITDAFEYLLRPFARIGVPAHELSMMMGIALRFLPQFTFELQTVYRAQISRGATFSKGKVRMLASLMVPLFTSAFRHAETLSSGMDARCYHGGTGRTRLHPLAYSQLDARGTGVILLMLACVVATNIIPS</sequence>
<keyword evidence="4 6" id="KW-1133">Transmembrane helix</keyword>
<dbReference type="InterPro" id="IPR003339">
    <property type="entry name" value="ABC/ECF_trnsptr_transmembrane"/>
</dbReference>
<feature type="transmembrane region" description="Helical" evidence="6">
    <location>
        <begin position="75"/>
        <end position="97"/>
    </location>
</feature>
<dbReference type="InterPro" id="IPR051611">
    <property type="entry name" value="ECF_transporter_component"/>
</dbReference>
<evidence type="ECO:0000256" key="2">
    <source>
        <dbReference type="ARBA" id="ARBA00022475"/>
    </source>
</evidence>
<keyword evidence="2" id="KW-1003">Cell membrane</keyword>
<organism evidence="7 8">
    <name type="scientific">Paraeggerthella hongkongensis</name>
    <dbReference type="NCBI Taxonomy" id="230658"/>
    <lineage>
        <taxon>Bacteria</taxon>
        <taxon>Bacillati</taxon>
        <taxon>Actinomycetota</taxon>
        <taxon>Coriobacteriia</taxon>
        <taxon>Eggerthellales</taxon>
        <taxon>Eggerthellaceae</taxon>
        <taxon>Paraeggerthella</taxon>
    </lineage>
</organism>
<reference evidence="8" key="1">
    <citation type="submission" date="2018-05" db="EMBL/GenBank/DDBJ databases">
        <title>Genome Sequencing of selected type strains of the family Eggerthellaceae.</title>
        <authorList>
            <person name="Danylec N."/>
            <person name="Stoll D.A."/>
            <person name="Doetsch A."/>
            <person name="Huch M."/>
        </authorList>
    </citation>
    <scope>NUCLEOTIDE SEQUENCE [LARGE SCALE GENOMIC DNA]</scope>
    <source>
        <strain evidence="8">DSM 16106</strain>
    </source>
</reference>
<keyword evidence="8" id="KW-1185">Reference proteome</keyword>
<evidence type="ECO:0000256" key="4">
    <source>
        <dbReference type="ARBA" id="ARBA00022989"/>
    </source>
</evidence>
<dbReference type="GO" id="GO:0005886">
    <property type="term" value="C:plasma membrane"/>
    <property type="evidence" value="ECO:0007669"/>
    <property type="project" value="UniProtKB-ARBA"/>
</dbReference>
<feature type="transmembrane region" description="Helical" evidence="6">
    <location>
        <begin position="109"/>
        <end position="131"/>
    </location>
</feature>
<dbReference type="OrthoDB" id="92887at2"/>
<proteinExistence type="predicted"/>
<dbReference type="Pfam" id="PF02361">
    <property type="entry name" value="CbiQ"/>
    <property type="match status" value="1"/>
</dbReference>
<keyword evidence="3 6" id="KW-0812">Transmembrane</keyword>
<evidence type="ECO:0000313" key="8">
    <source>
        <dbReference type="Proteomes" id="UP000278632"/>
    </source>
</evidence>